<dbReference type="InterPro" id="IPR051162">
    <property type="entry name" value="T4SS_component"/>
</dbReference>
<dbReference type="SUPFAM" id="SSF52540">
    <property type="entry name" value="P-loop containing nucleoside triphosphate hydrolases"/>
    <property type="match status" value="1"/>
</dbReference>
<evidence type="ECO:0000259" key="2">
    <source>
        <dbReference type="Pfam" id="PF26449"/>
    </source>
</evidence>
<dbReference type="AlphaFoldDB" id="A0A2H0UL08"/>
<gene>
    <name evidence="3" type="ORF">COU13_01395</name>
</gene>
<dbReference type="Pfam" id="PF12696">
    <property type="entry name" value="TraG-D_C"/>
    <property type="match status" value="1"/>
</dbReference>
<reference evidence="4" key="1">
    <citation type="submission" date="2017-09" db="EMBL/GenBank/DDBJ databases">
        <title>Depth-based differentiation of microbial function through sediment-hosted aquifers and enrichment of novel symbionts in the deep terrestrial subsurface.</title>
        <authorList>
            <person name="Probst A.J."/>
            <person name="Ladd B."/>
            <person name="Jarett J.K."/>
            <person name="Geller-Mcgrath D.E."/>
            <person name="Sieber C.M.K."/>
            <person name="Emerson J.B."/>
            <person name="Anantharaman K."/>
            <person name="Thomas B.C."/>
            <person name="Malmstrom R."/>
            <person name="Stieglmeier M."/>
            <person name="Klingl A."/>
            <person name="Woyke T."/>
            <person name="Ryan C.M."/>
            <person name="Banfield J.F."/>
        </authorList>
    </citation>
    <scope>NUCLEOTIDE SEQUENCE [LARGE SCALE GENOMIC DNA]</scope>
</reference>
<accession>A0A2H0UL08</accession>
<evidence type="ECO:0000313" key="4">
    <source>
        <dbReference type="Proteomes" id="UP000230706"/>
    </source>
</evidence>
<dbReference type="Proteomes" id="UP000230706">
    <property type="component" value="Unassembled WGS sequence"/>
</dbReference>
<dbReference type="InterPro" id="IPR058441">
    <property type="entry name" value="DUF8128"/>
</dbReference>
<evidence type="ECO:0000259" key="1">
    <source>
        <dbReference type="Pfam" id="PF12696"/>
    </source>
</evidence>
<comment type="caution">
    <text evidence="3">The sequence shown here is derived from an EMBL/GenBank/DDBJ whole genome shotgun (WGS) entry which is preliminary data.</text>
</comment>
<organism evidence="3 4">
    <name type="scientific">Candidatus Kaiserbacteria bacterium CG10_big_fil_rev_8_21_14_0_10_43_70</name>
    <dbReference type="NCBI Taxonomy" id="1974605"/>
    <lineage>
        <taxon>Bacteria</taxon>
        <taxon>Candidatus Kaiseribacteriota</taxon>
    </lineage>
</organism>
<sequence>METGHLDKSEGVFSKFKSPQEELQYLRERVKAKEEELDIRKNSFESSRIARREVIKYEETPAKDILHETTIIPDYDATRIALALEPEEHDSQVDELLKIISERGIKNALTVVEKMGNAHLEDDLHRALIRYIEEGFPVKGKYVSKETWKALHMTLFEIQPEKKAGENNEKTLEAILSSMEQLYAGLLSIVDRNSSFTMEMAVSEGTEEVILYVAVPTAKKDLLEKHISGIFSNARIEEVRGDYNIFNDGGDHSGGVAYFTEHPVLPLKTYAEFEYDPMNVLLSAFSKLKKHGEGAALQIVVGDAGDRYNNHYKKILDRVRKGDSLKIAKSTPETALGDFAHDIKSSFFTSSSADKDKEVLVDTESEEILSQKISSTIVPVTIRVVASASDKKRAEDILEYITSTFRQFNNAKGNRISFNTMAGRKLKSLLHSFVFRLPDSKYTLPLNLAELTTVFHLTAEGVASSRELKQSISKSVASPIRISGSGILLGVNKHGSSENEIRFSSEDRLRHFYSIGQTGTGKSVLMKNMIMQDIQNGEGVCYIDPHGSDVEDILSIIPDERKGDVIYFDPARVDLVLGLNMLEYDVTRPELKTLVVDEIYEIFRKLYEDTPEAFGPMFEQYYRNATMLVLEDPASGNTLVEISRVLSDSAFRKLKLSRCGNPLVVQFWEKIASEAGGEASLENIVPYITSKFDVFLANDIMRPIIAQETSAINFREAMDTKKIILINLSKGRLGDRNANLIGLIVVGKFLQAALSRSGTKEDLPPFYLYIDEFQNFTTPSIATIFSEARKYRLSLNVAHQFIGQLPKNIKESVFGNVGTKCAFRVGTEDAEVLEKTFGPVFTASDLENIQNYHAFISLLVDGTPAPPFDIHTKPFEKGDSTRAKEIIELSYRTYGRPREEVEGEIRRKFQGVYDRV</sequence>
<feature type="domain" description="TraD/TraG TraM recognition site" evidence="1">
    <location>
        <begin position="765"/>
        <end position="834"/>
    </location>
</feature>
<proteinExistence type="predicted"/>
<dbReference type="CDD" id="cd01127">
    <property type="entry name" value="TrwB_TraG_TraD_VirD4"/>
    <property type="match status" value="1"/>
</dbReference>
<feature type="domain" description="DUF8128" evidence="2">
    <location>
        <begin position="156"/>
        <end position="455"/>
    </location>
</feature>
<dbReference type="InterPro" id="IPR027417">
    <property type="entry name" value="P-loop_NTPase"/>
</dbReference>
<dbReference type="Gene3D" id="3.40.50.300">
    <property type="entry name" value="P-loop containing nucleotide triphosphate hydrolases"/>
    <property type="match status" value="2"/>
</dbReference>
<name>A0A2H0UL08_9BACT</name>
<dbReference type="PANTHER" id="PTHR30121">
    <property type="entry name" value="UNCHARACTERIZED PROTEIN YJGR-RELATED"/>
    <property type="match status" value="1"/>
</dbReference>
<dbReference type="EMBL" id="PFBF01000030">
    <property type="protein sequence ID" value="PIR86356.1"/>
    <property type="molecule type" value="Genomic_DNA"/>
</dbReference>
<dbReference type="PANTHER" id="PTHR30121:SF6">
    <property type="entry name" value="SLR6007 PROTEIN"/>
    <property type="match status" value="1"/>
</dbReference>
<protein>
    <submittedName>
        <fullName evidence="3">Uncharacterized protein</fullName>
    </submittedName>
</protein>
<dbReference type="Pfam" id="PF26449">
    <property type="entry name" value="DUF8128"/>
    <property type="match status" value="1"/>
</dbReference>
<evidence type="ECO:0000313" key="3">
    <source>
        <dbReference type="EMBL" id="PIR86356.1"/>
    </source>
</evidence>
<dbReference type="InterPro" id="IPR032689">
    <property type="entry name" value="TraG-D_C"/>
</dbReference>